<name>A0A8I6XNE9_HORVV</name>
<dbReference type="EnsemblPlants" id="HORVU.MOREX.r3.3HG0221680.1">
    <property type="protein sequence ID" value="HORVU.MOREX.r3.3HG0221680.1.CDS1"/>
    <property type="gene ID" value="HORVU.MOREX.r3.3HG0221680"/>
</dbReference>
<feature type="region of interest" description="Disordered" evidence="1">
    <location>
        <begin position="75"/>
        <end position="136"/>
    </location>
</feature>
<reference evidence="2" key="3">
    <citation type="submission" date="2022-01" db="UniProtKB">
        <authorList>
            <consortium name="EnsemblPlants"/>
        </authorList>
    </citation>
    <scope>IDENTIFICATION</scope>
    <source>
        <strain evidence="2">subsp. vulgare</strain>
    </source>
</reference>
<reference evidence="3" key="1">
    <citation type="journal article" date="2012" name="Nature">
        <title>A physical, genetic and functional sequence assembly of the barley genome.</title>
        <authorList>
            <consortium name="The International Barley Genome Sequencing Consortium"/>
            <person name="Mayer K.F."/>
            <person name="Waugh R."/>
            <person name="Brown J.W."/>
            <person name="Schulman A."/>
            <person name="Langridge P."/>
            <person name="Platzer M."/>
            <person name="Fincher G.B."/>
            <person name="Muehlbauer G.J."/>
            <person name="Sato K."/>
            <person name="Close T.J."/>
            <person name="Wise R.P."/>
            <person name="Stein N."/>
        </authorList>
    </citation>
    <scope>NUCLEOTIDE SEQUENCE [LARGE SCALE GENOMIC DNA]</scope>
    <source>
        <strain evidence="3">cv. Morex</strain>
    </source>
</reference>
<dbReference type="AlphaFoldDB" id="A0A8I6XNE9"/>
<organism evidence="2 3">
    <name type="scientific">Hordeum vulgare subsp. vulgare</name>
    <name type="common">Domesticated barley</name>
    <dbReference type="NCBI Taxonomy" id="112509"/>
    <lineage>
        <taxon>Eukaryota</taxon>
        <taxon>Viridiplantae</taxon>
        <taxon>Streptophyta</taxon>
        <taxon>Embryophyta</taxon>
        <taxon>Tracheophyta</taxon>
        <taxon>Spermatophyta</taxon>
        <taxon>Magnoliopsida</taxon>
        <taxon>Liliopsida</taxon>
        <taxon>Poales</taxon>
        <taxon>Poaceae</taxon>
        <taxon>BOP clade</taxon>
        <taxon>Pooideae</taxon>
        <taxon>Triticodae</taxon>
        <taxon>Triticeae</taxon>
        <taxon>Hordeinae</taxon>
        <taxon>Hordeum</taxon>
    </lineage>
</organism>
<sequence>MATQEEDRLMQRVMEDSKITHDERKMAGPRGRDGPLCGRRPRHPRADGGRPGGRVPYGSGWPAVQLVVHSAEDDSMVNWCPTPPRSPERDASPREEVLQAPVSFQPAPAQHGPRAHLWTPPGYVDLVSDDDDTDGH</sequence>
<feature type="compositionally biased region" description="Basic and acidic residues" evidence="1">
    <location>
        <begin position="1"/>
        <end position="33"/>
    </location>
</feature>
<dbReference type="Gramene" id="HORVU.MOREX.r3.3HG0221680.1">
    <property type="protein sequence ID" value="HORVU.MOREX.r3.3HG0221680.1.CDS1"/>
    <property type="gene ID" value="HORVU.MOREX.r3.3HG0221680"/>
</dbReference>
<protein>
    <submittedName>
        <fullName evidence="2">Uncharacterized protein</fullName>
    </submittedName>
</protein>
<keyword evidence="3" id="KW-1185">Reference proteome</keyword>
<dbReference type="Proteomes" id="UP000011116">
    <property type="component" value="Chromosome 3H"/>
</dbReference>
<feature type="region of interest" description="Disordered" evidence="1">
    <location>
        <begin position="1"/>
        <end position="58"/>
    </location>
</feature>
<accession>A0A8I6XNE9</accession>
<evidence type="ECO:0000313" key="3">
    <source>
        <dbReference type="Proteomes" id="UP000011116"/>
    </source>
</evidence>
<evidence type="ECO:0000256" key="1">
    <source>
        <dbReference type="SAM" id="MobiDB-lite"/>
    </source>
</evidence>
<feature type="compositionally biased region" description="Acidic residues" evidence="1">
    <location>
        <begin position="127"/>
        <end position="136"/>
    </location>
</feature>
<evidence type="ECO:0000313" key="2">
    <source>
        <dbReference type="EnsemblPlants" id="HORVU.MOREX.r3.3HG0221680.1.CDS1"/>
    </source>
</evidence>
<feature type="compositionally biased region" description="Basic and acidic residues" evidence="1">
    <location>
        <begin position="86"/>
        <end position="97"/>
    </location>
</feature>
<proteinExistence type="predicted"/>
<reference evidence="2" key="2">
    <citation type="submission" date="2020-10" db="EMBL/GenBank/DDBJ databases">
        <authorList>
            <person name="Scholz U."/>
            <person name="Mascher M."/>
            <person name="Fiebig A."/>
        </authorList>
    </citation>
    <scope>NUCLEOTIDE SEQUENCE [LARGE SCALE GENOMIC DNA]</scope>
    <source>
        <strain evidence="2">cv. Morex</strain>
    </source>
</reference>